<dbReference type="PROSITE" id="PS51257">
    <property type="entry name" value="PROKAR_LIPOPROTEIN"/>
    <property type="match status" value="1"/>
</dbReference>
<keyword evidence="2" id="KW-0449">Lipoprotein</keyword>
<evidence type="ECO:0000313" key="3">
    <source>
        <dbReference type="Proteomes" id="UP000616346"/>
    </source>
</evidence>
<evidence type="ECO:0000256" key="1">
    <source>
        <dbReference type="SAM" id="SignalP"/>
    </source>
</evidence>
<dbReference type="Pfam" id="PF12741">
    <property type="entry name" value="SusD-like"/>
    <property type="match status" value="1"/>
</dbReference>
<comment type="caution">
    <text evidence="2">The sequence shown here is derived from an EMBL/GenBank/DDBJ whole genome shotgun (WGS) entry which is preliminary data.</text>
</comment>
<dbReference type="EMBL" id="JACSPQ010000005">
    <property type="protein sequence ID" value="MBD8002016.1"/>
    <property type="molecule type" value="Genomic_DNA"/>
</dbReference>
<dbReference type="Proteomes" id="UP000616346">
    <property type="component" value="Unassembled WGS sequence"/>
</dbReference>
<dbReference type="InterPro" id="IPR011990">
    <property type="entry name" value="TPR-like_helical_dom_sf"/>
</dbReference>
<sequence>MFVTMKRNKLFTYALIMALPVLGGSIVTSCTDSFESLNTSDAQVNPDDLPFSSQWLEPMTYCYPPQQNMFQFWTNLTIDWYSGYFMTPNGGFTNCKMAVNRGHSGGMHENYYLHIFNNTRRIIANCEEQEENILAAVMRIVQAYGTLMTTDAYGPLAYTSVIEADDYTTSYYFDSQQTIYTSMLNDLGNAVKTLESINETNDATELQNLASADVWCGGDIGSWIQIANTMRLRMALRLSKRVDEMSAAGVDLKAIAKEAARNTLAASGGKDILINKGLENEMWLMFNWGDCGFNANLVTLMSGMKDPRQPLYMTKNTDEILHKGYTKESKDGTTTYYKGTGDSKTQVEQSEAVAAPTNSGYYGIRFAFDVPNKPNSWSTLSGWIQGDNGSSYSMPLPIFKGAESYFLLAEAELRGWITAQEAGGSVQELYERGVRASIQNEVDYRGPYANLTTPINASAAADEYLNQTSGQADLDDPIDDSLDHEAMNHLGAKWVGGDQEQQLEQIIIQKYLALFPLSTEAWAEQRRTGYPRLFPALINQGGASYVNMEEGLRRVIYSSNEYDTNAAELNNSGLKLLNEENTSKTGITGDNGGTRVWWDNANKGNF</sequence>
<gene>
    <name evidence="2" type="ORF">H9626_07285</name>
</gene>
<dbReference type="Gene3D" id="1.25.40.390">
    <property type="match status" value="1"/>
</dbReference>
<keyword evidence="1" id="KW-0732">Signal</keyword>
<name>A0ABR8VC77_9BACT</name>
<accession>A0ABR8VC77</accession>
<evidence type="ECO:0000313" key="2">
    <source>
        <dbReference type="EMBL" id="MBD8002016.1"/>
    </source>
</evidence>
<organism evidence="2 3">
    <name type="scientific">Phocaeicola faecium</name>
    <dbReference type="NCBI Taxonomy" id="2762213"/>
    <lineage>
        <taxon>Bacteria</taxon>
        <taxon>Pseudomonadati</taxon>
        <taxon>Bacteroidota</taxon>
        <taxon>Bacteroidia</taxon>
        <taxon>Bacteroidales</taxon>
        <taxon>Bacteroidaceae</taxon>
        <taxon>Phocaeicola</taxon>
    </lineage>
</organism>
<dbReference type="InterPro" id="IPR024302">
    <property type="entry name" value="SusD-like"/>
</dbReference>
<reference evidence="2 3" key="1">
    <citation type="submission" date="2020-08" db="EMBL/GenBank/DDBJ databases">
        <title>A Genomic Blueprint of the Chicken Gut Microbiome.</title>
        <authorList>
            <person name="Gilroy R."/>
            <person name="Ravi A."/>
            <person name="Getino M."/>
            <person name="Pursley I."/>
            <person name="Horton D.L."/>
            <person name="Alikhan N.-F."/>
            <person name="Baker D."/>
            <person name="Gharbi K."/>
            <person name="Hall N."/>
            <person name="Watson M."/>
            <person name="Adriaenssens E.M."/>
            <person name="Foster-Nyarko E."/>
            <person name="Jarju S."/>
            <person name="Secka A."/>
            <person name="Antonio M."/>
            <person name="Oren A."/>
            <person name="Chaudhuri R."/>
            <person name="La Ragione R.M."/>
            <person name="Hildebrand F."/>
            <person name="Pallen M.J."/>
        </authorList>
    </citation>
    <scope>NUCLEOTIDE SEQUENCE [LARGE SCALE GENOMIC DNA]</scope>
    <source>
        <strain evidence="2 3">Sa1YUN3</strain>
    </source>
</reference>
<proteinExistence type="predicted"/>
<keyword evidence="3" id="KW-1185">Reference proteome</keyword>
<feature type="chain" id="PRO_5046856824" evidence="1">
    <location>
        <begin position="24"/>
        <end position="606"/>
    </location>
</feature>
<dbReference type="SUPFAM" id="SSF48452">
    <property type="entry name" value="TPR-like"/>
    <property type="match status" value="1"/>
</dbReference>
<feature type="signal peptide" evidence="1">
    <location>
        <begin position="1"/>
        <end position="23"/>
    </location>
</feature>
<protein>
    <submittedName>
        <fullName evidence="2">SusD/RagB family nutrient-binding outer membrane lipoprotein</fullName>
    </submittedName>
</protein>